<reference evidence="4 5" key="1">
    <citation type="submission" date="2017-06" db="EMBL/GenBank/DDBJ databases">
        <title>Cultured bacterium strain Saccharothrix yanglingensis Hhs.015.</title>
        <authorList>
            <person name="Xia Y."/>
        </authorList>
    </citation>
    <scope>NUCLEOTIDE SEQUENCE [LARGE SCALE GENOMIC DNA]</scope>
    <source>
        <strain evidence="4 5">Hhs.015</strain>
    </source>
</reference>
<dbReference type="Proteomes" id="UP001225605">
    <property type="component" value="Unassembled WGS sequence"/>
</dbReference>
<evidence type="ECO:0000256" key="1">
    <source>
        <dbReference type="ARBA" id="ARBA00023125"/>
    </source>
</evidence>
<dbReference type="PROSITE" id="PS50937">
    <property type="entry name" value="HTH_MERR_2"/>
    <property type="match status" value="1"/>
</dbReference>
<dbReference type="SUPFAM" id="SSF46955">
    <property type="entry name" value="Putative DNA-binding domain"/>
    <property type="match status" value="1"/>
</dbReference>
<keyword evidence="1 4" id="KW-0238">DNA-binding</keyword>
<feature type="region of interest" description="Disordered" evidence="2">
    <location>
        <begin position="99"/>
        <end position="118"/>
    </location>
</feature>
<evidence type="ECO:0000313" key="4">
    <source>
        <dbReference type="EMBL" id="MDQ2583288.1"/>
    </source>
</evidence>
<proteinExistence type="predicted"/>
<sequence length="118" mass="13311">MPAETNEPQTAADRFDDDHYPAYTMGRAAEMLGTTPGFLRSLDEVKLIEPQRSQGGHRRYSRHQLKLAARVRELVDRGTGLEAACRIVTLEDQLQEAQDLNKRLAPPPEQDYPPLRGV</sequence>
<evidence type="ECO:0000313" key="5">
    <source>
        <dbReference type="Proteomes" id="UP001225605"/>
    </source>
</evidence>
<gene>
    <name evidence="4" type="ORF">CKY47_04680</name>
</gene>
<evidence type="ECO:0000256" key="2">
    <source>
        <dbReference type="SAM" id="MobiDB-lite"/>
    </source>
</evidence>
<name>A0ABU0WTW0_9PSEU</name>
<dbReference type="InterPro" id="IPR009061">
    <property type="entry name" value="DNA-bd_dom_put_sf"/>
</dbReference>
<dbReference type="InterPro" id="IPR047057">
    <property type="entry name" value="MerR_fam"/>
</dbReference>
<comment type="caution">
    <text evidence="4">The sequence shown here is derived from an EMBL/GenBank/DDBJ whole genome shotgun (WGS) entry which is preliminary data.</text>
</comment>
<dbReference type="EMBL" id="NSDM01000001">
    <property type="protein sequence ID" value="MDQ2583288.1"/>
    <property type="molecule type" value="Genomic_DNA"/>
</dbReference>
<dbReference type="Gene3D" id="1.10.1660.10">
    <property type="match status" value="1"/>
</dbReference>
<dbReference type="PANTHER" id="PTHR30204">
    <property type="entry name" value="REDOX-CYCLING DRUG-SENSING TRANSCRIPTIONAL ACTIVATOR SOXR"/>
    <property type="match status" value="1"/>
</dbReference>
<protein>
    <submittedName>
        <fullName evidence="4">MerR family DNA-binding transcriptional regulator</fullName>
    </submittedName>
</protein>
<organism evidence="4 5">
    <name type="scientific">Saccharothrix yanglingensis</name>
    <dbReference type="NCBI Taxonomy" id="659496"/>
    <lineage>
        <taxon>Bacteria</taxon>
        <taxon>Bacillati</taxon>
        <taxon>Actinomycetota</taxon>
        <taxon>Actinomycetes</taxon>
        <taxon>Pseudonocardiales</taxon>
        <taxon>Pseudonocardiaceae</taxon>
        <taxon>Saccharothrix</taxon>
    </lineage>
</organism>
<feature type="domain" description="HTH merR-type" evidence="3">
    <location>
        <begin position="22"/>
        <end position="90"/>
    </location>
</feature>
<dbReference type="Pfam" id="PF13411">
    <property type="entry name" value="MerR_1"/>
    <property type="match status" value="1"/>
</dbReference>
<accession>A0ABU0WTW0</accession>
<dbReference type="InterPro" id="IPR000551">
    <property type="entry name" value="MerR-type_HTH_dom"/>
</dbReference>
<dbReference type="PANTHER" id="PTHR30204:SF93">
    <property type="entry name" value="HTH MERR-TYPE DOMAIN-CONTAINING PROTEIN"/>
    <property type="match status" value="1"/>
</dbReference>
<keyword evidence="5" id="KW-1185">Reference proteome</keyword>
<dbReference type="RefSeq" id="WP_306744349.1">
    <property type="nucleotide sequence ID" value="NZ_NSDM01000001.1"/>
</dbReference>
<dbReference type="SMART" id="SM00422">
    <property type="entry name" value="HTH_MERR"/>
    <property type="match status" value="1"/>
</dbReference>
<dbReference type="GO" id="GO:0003677">
    <property type="term" value="F:DNA binding"/>
    <property type="evidence" value="ECO:0007669"/>
    <property type="project" value="UniProtKB-KW"/>
</dbReference>
<evidence type="ECO:0000259" key="3">
    <source>
        <dbReference type="PROSITE" id="PS50937"/>
    </source>
</evidence>